<dbReference type="GeneID" id="5977669"/>
<accession>Q0UCM1</accession>
<feature type="region of interest" description="Disordered" evidence="1">
    <location>
        <begin position="1"/>
        <end position="48"/>
    </location>
</feature>
<evidence type="ECO:0000313" key="3">
    <source>
        <dbReference type="Proteomes" id="UP000001055"/>
    </source>
</evidence>
<dbReference type="EMBL" id="CH445341">
    <property type="protein sequence ID" value="EAT81887.1"/>
    <property type="molecule type" value="Genomic_DNA"/>
</dbReference>
<dbReference type="GO" id="GO:0046873">
    <property type="term" value="F:metal ion transmembrane transporter activity"/>
    <property type="evidence" value="ECO:0007669"/>
    <property type="project" value="InterPro"/>
</dbReference>
<sequence length="450" mass="51345">MDDDAPVDQEASVHAEASAPTGHHVIEMEPPNRATRQTIRSEGPNYPYHKETKRLLSRSHSHDDLKSLVKWTKRLIKPDCPSSGTNLRNRNKTNITIVEHMINAKPTFTSVDSVGKLRSALAAESTASQSHLVSAQPKLRLYIVEDLSVDVVELLGSQFNVDPMFFSTQYDRPGRIAEKHKFTRHLESSEGLRLQISKKHRKWFNMDNVRVSWEDGDEMEWKSINEQQNTFNVHRTMDHYIAPQRFGGTVLTLTTRTTFWLDKDVCAEWLKMRQAFNIILDDVESVFNYSVDQAEMRTVIDMNLTSLARLNLHLPRWKNMIVATLEDAFPAAAHLISSTSHKGQHEENDLLLGQVVPDLKRILHHLGELEARATRLTDRCVAEMQLQAARQSLAESHNLARLSWLATIFVPLTFLSGLFSMSQDIGSLQYWHTARQRCIGGGQMGTEYRL</sequence>
<dbReference type="AlphaFoldDB" id="Q0UCM1"/>
<evidence type="ECO:0000256" key="1">
    <source>
        <dbReference type="SAM" id="MobiDB-lite"/>
    </source>
</evidence>
<evidence type="ECO:0000313" key="2">
    <source>
        <dbReference type="EMBL" id="EAT81887.1"/>
    </source>
</evidence>
<dbReference type="InterPro" id="IPR002523">
    <property type="entry name" value="MgTranspt_CorA/ZnTranspt_ZntB"/>
</dbReference>
<dbReference type="VEuPathDB" id="FungiDB:JI435_104930"/>
<dbReference type="Gene3D" id="1.20.58.340">
    <property type="entry name" value="Magnesium transport protein CorA, transmembrane region"/>
    <property type="match status" value="1"/>
</dbReference>
<protein>
    <submittedName>
        <fullName evidence="2">Uncharacterized protein</fullName>
    </submittedName>
</protein>
<reference evidence="3" key="1">
    <citation type="journal article" date="2007" name="Plant Cell">
        <title>Dothideomycete-plant interactions illuminated by genome sequencing and EST analysis of the wheat pathogen Stagonospora nodorum.</title>
        <authorList>
            <person name="Hane J.K."/>
            <person name="Lowe R.G."/>
            <person name="Solomon P.S."/>
            <person name="Tan K.C."/>
            <person name="Schoch C.L."/>
            <person name="Spatafora J.W."/>
            <person name="Crous P.W."/>
            <person name="Kodira C."/>
            <person name="Birren B.W."/>
            <person name="Galagan J.E."/>
            <person name="Torriani S.F."/>
            <person name="McDonald B.A."/>
            <person name="Oliver R.P."/>
        </authorList>
    </citation>
    <scope>NUCLEOTIDE SEQUENCE [LARGE SCALE GENOMIC DNA]</scope>
    <source>
        <strain evidence="3">SN15 / ATCC MYA-4574 / FGSC 10173</strain>
    </source>
</reference>
<name>Q0UCM1_PHANO</name>
<dbReference type="KEGG" id="pno:SNOG_10493"/>
<organism evidence="2 3">
    <name type="scientific">Phaeosphaeria nodorum (strain SN15 / ATCC MYA-4574 / FGSC 10173)</name>
    <name type="common">Glume blotch fungus</name>
    <name type="synonym">Parastagonospora nodorum</name>
    <dbReference type="NCBI Taxonomy" id="321614"/>
    <lineage>
        <taxon>Eukaryota</taxon>
        <taxon>Fungi</taxon>
        <taxon>Dikarya</taxon>
        <taxon>Ascomycota</taxon>
        <taxon>Pezizomycotina</taxon>
        <taxon>Dothideomycetes</taxon>
        <taxon>Pleosporomycetidae</taxon>
        <taxon>Pleosporales</taxon>
        <taxon>Pleosporineae</taxon>
        <taxon>Phaeosphaeriaceae</taxon>
        <taxon>Parastagonospora</taxon>
    </lineage>
</organism>
<dbReference type="InParanoid" id="Q0UCM1"/>
<dbReference type="GO" id="GO:0016020">
    <property type="term" value="C:membrane"/>
    <property type="evidence" value="ECO:0007669"/>
    <property type="project" value="InterPro"/>
</dbReference>
<gene>
    <name evidence="2" type="ORF">SNOG_10493</name>
</gene>
<dbReference type="Proteomes" id="UP000001055">
    <property type="component" value="Unassembled WGS sequence"/>
</dbReference>
<dbReference type="Pfam" id="PF01544">
    <property type="entry name" value="CorA"/>
    <property type="match status" value="1"/>
</dbReference>
<dbReference type="RefSeq" id="XP_001800762.1">
    <property type="nucleotide sequence ID" value="XM_001800710.1"/>
</dbReference>
<proteinExistence type="predicted"/>